<evidence type="ECO:0000313" key="2">
    <source>
        <dbReference type="Proteomes" id="UP000046393"/>
    </source>
</evidence>
<proteinExistence type="predicted"/>
<dbReference type="InterPro" id="IPR036964">
    <property type="entry name" value="RASGEF_cat_dom_sf"/>
</dbReference>
<accession>A0A158R467</accession>
<feature type="compositionally biased region" description="Polar residues" evidence="1">
    <location>
        <begin position="107"/>
        <end position="132"/>
    </location>
</feature>
<dbReference type="GO" id="GO:0005085">
    <property type="term" value="F:guanyl-nucleotide exchange factor activity"/>
    <property type="evidence" value="ECO:0007669"/>
    <property type="project" value="InterPro"/>
</dbReference>
<dbReference type="AlphaFoldDB" id="A0A158R467"/>
<feature type="compositionally biased region" description="Polar residues" evidence="1">
    <location>
        <begin position="182"/>
        <end position="201"/>
    </location>
</feature>
<dbReference type="STRING" id="451379.A0A158R467"/>
<evidence type="ECO:0000313" key="3">
    <source>
        <dbReference type="WBParaSite" id="SMUV_0000250401-mRNA-1"/>
    </source>
</evidence>
<dbReference type="WBParaSite" id="SMUV_0000250401-mRNA-1">
    <property type="protein sequence ID" value="SMUV_0000250401-mRNA-1"/>
    <property type="gene ID" value="SMUV_0000250401"/>
</dbReference>
<feature type="region of interest" description="Disordered" evidence="1">
    <location>
        <begin position="154"/>
        <end position="222"/>
    </location>
</feature>
<name>A0A158R467_9BILA</name>
<feature type="region of interest" description="Disordered" evidence="1">
    <location>
        <begin position="96"/>
        <end position="133"/>
    </location>
</feature>
<dbReference type="Gene3D" id="1.10.840.10">
    <property type="entry name" value="Ras guanine-nucleotide exchange factors catalytic domain"/>
    <property type="match status" value="1"/>
</dbReference>
<reference evidence="3" key="1">
    <citation type="submission" date="2016-04" db="UniProtKB">
        <authorList>
            <consortium name="WormBaseParasite"/>
        </authorList>
    </citation>
    <scope>IDENTIFICATION</scope>
</reference>
<protein>
    <submittedName>
        <fullName evidence="3">WH2 domain-containing protein</fullName>
    </submittedName>
</protein>
<keyword evidence="2" id="KW-1185">Reference proteome</keyword>
<feature type="region of interest" description="Disordered" evidence="1">
    <location>
        <begin position="311"/>
        <end position="377"/>
    </location>
</feature>
<feature type="region of interest" description="Disordered" evidence="1">
    <location>
        <begin position="257"/>
        <end position="284"/>
    </location>
</feature>
<sequence length="377" mass="41231">MLSCNVFCCAHSPPSTPSTPVKLQFFESLNPLRDFQGSDDLETYMWKKSLELEPKDVDKCDFVKPTRLPQVLKSPGIKPPKNLTSISSAGNISNHYGRYRRSGRSSATANNYSPGNMSETFETSPASPNNVSVEEKNNHFGVVDINPGQSPRYLGDVCRGLQPSLSPTSPPPLKPRLRRQKAASTPPSPHISNSFTQNSGFNRGPPLFPRKRSPNDFITNSSSLNHNQLFSLKSKEGTRFVFPPPISLDGRFDNTSEFPTTSTVPTVPPVPPRKKGDTLPPPLPLDTVRTICDGDNVGENKNTSHVIAASTSNGSASPPPLFPRHSSRCTPPPRPPKNGARFMKNENCILGGGDRELNVPPSAPPLPPKTYKHRQRP</sequence>
<organism evidence="2 3">
    <name type="scientific">Syphacia muris</name>
    <dbReference type="NCBI Taxonomy" id="451379"/>
    <lineage>
        <taxon>Eukaryota</taxon>
        <taxon>Metazoa</taxon>
        <taxon>Ecdysozoa</taxon>
        <taxon>Nematoda</taxon>
        <taxon>Chromadorea</taxon>
        <taxon>Rhabditida</taxon>
        <taxon>Spirurina</taxon>
        <taxon>Oxyuridomorpha</taxon>
        <taxon>Oxyuroidea</taxon>
        <taxon>Oxyuridae</taxon>
        <taxon>Syphacia</taxon>
    </lineage>
</organism>
<dbReference type="Proteomes" id="UP000046393">
    <property type="component" value="Unplaced"/>
</dbReference>
<dbReference type="GO" id="GO:0007264">
    <property type="term" value="P:small GTPase-mediated signal transduction"/>
    <property type="evidence" value="ECO:0007669"/>
    <property type="project" value="InterPro"/>
</dbReference>
<evidence type="ECO:0000256" key="1">
    <source>
        <dbReference type="SAM" id="MobiDB-lite"/>
    </source>
</evidence>